<gene>
    <name evidence="2" type="ORF">L873DRAFT_1642270</name>
</gene>
<dbReference type="STRING" id="1336337.A0A3N4JFV1"/>
<proteinExistence type="predicted"/>
<feature type="domain" description="DDE-1" evidence="1">
    <location>
        <begin position="6"/>
        <end position="122"/>
    </location>
</feature>
<dbReference type="AlphaFoldDB" id="A0A3N4JFV1"/>
<evidence type="ECO:0000259" key="1">
    <source>
        <dbReference type="Pfam" id="PF03184"/>
    </source>
</evidence>
<dbReference type="EMBL" id="ML120407">
    <property type="protein sequence ID" value="RPA97142.1"/>
    <property type="molecule type" value="Genomic_DNA"/>
</dbReference>
<dbReference type="InterPro" id="IPR004875">
    <property type="entry name" value="DDE_SF_endonuclease_dom"/>
</dbReference>
<accession>A0A3N4JFV1</accession>
<reference evidence="2 3" key="1">
    <citation type="journal article" date="2018" name="Nat. Ecol. Evol.">
        <title>Pezizomycetes genomes reveal the molecular basis of ectomycorrhizal truffle lifestyle.</title>
        <authorList>
            <person name="Murat C."/>
            <person name="Payen T."/>
            <person name="Noel B."/>
            <person name="Kuo A."/>
            <person name="Morin E."/>
            <person name="Chen J."/>
            <person name="Kohler A."/>
            <person name="Krizsan K."/>
            <person name="Balestrini R."/>
            <person name="Da Silva C."/>
            <person name="Montanini B."/>
            <person name="Hainaut M."/>
            <person name="Levati E."/>
            <person name="Barry K.W."/>
            <person name="Belfiori B."/>
            <person name="Cichocki N."/>
            <person name="Clum A."/>
            <person name="Dockter R.B."/>
            <person name="Fauchery L."/>
            <person name="Guy J."/>
            <person name="Iotti M."/>
            <person name="Le Tacon F."/>
            <person name="Lindquist E.A."/>
            <person name="Lipzen A."/>
            <person name="Malagnac F."/>
            <person name="Mello A."/>
            <person name="Molinier V."/>
            <person name="Miyauchi S."/>
            <person name="Poulain J."/>
            <person name="Riccioni C."/>
            <person name="Rubini A."/>
            <person name="Sitrit Y."/>
            <person name="Splivallo R."/>
            <person name="Traeger S."/>
            <person name="Wang M."/>
            <person name="Zifcakova L."/>
            <person name="Wipf D."/>
            <person name="Zambonelli A."/>
            <person name="Paolocci F."/>
            <person name="Nowrousian M."/>
            <person name="Ottonello S."/>
            <person name="Baldrian P."/>
            <person name="Spatafora J.W."/>
            <person name="Henrissat B."/>
            <person name="Nagy L.G."/>
            <person name="Aury J.M."/>
            <person name="Wincker P."/>
            <person name="Grigoriev I.V."/>
            <person name="Bonfante P."/>
            <person name="Martin F.M."/>
        </authorList>
    </citation>
    <scope>NUCLEOTIDE SEQUENCE [LARGE SCALE GENOMIC DNA]</scope>
    <source>
        <strain evidence="2 3">120613-1</strain>
    </source>
</reference>
<dbReference type="OrthoDB" id="8033046at2759"/>
<name>A0A3N4JFV1_9PEZI</name>
<protein>
    <submittedName>
        <fullName evidence="2">CENP-B protein</fullName>
    </submittedName>
</protein>
<feature type="non-terminal residue" evidence="2">
    <location>
        <position position="1"/>
    </location>
</feature>
<organism evidence="2 3">
    <name type="scientific">Choiromyces venosus 120613-1</name>
    <dbReference type="NCBI Taxonomy" id="1336337"/>
    <lineage>
        <taxon>Eukaryota</taxon>
        <taxon>Fungi</taxon>
        <taxon>Dikarya</taxon>
        <taxon>Ascomycota</taxon>
        <taxon>Pezizomycotina</taxon>
        <taxon>Pezizomycetes</taxon>
        <taxon>Pezizales</taxon>
        <taxon>Tuberaceae</taxon>
        <taxon>Choiromyces</taxon>
    </lineage>
</organism>
<evidence type="ECO:0000313" key="3">
    <source>
        <dbReference type="Proteomes" id="UP000276215"/>
    </source>
</evidence>
<sequence length="122" mass="14394">RESCTVVEMIGADGFFLTLLIIFQGENQLAGWHKTKKEMEFWYRNAIKGFNNSVIYLEYFEKIFEPETRNRVYDEWHLIIFDGFGSHIDLTILEYCLTHQILPLCLPVYTSHILQPLDVAVF</sequence>
<dbReference type="Proteomes" id="UP000276215">
    <property type="component" value="Unassembled WGS sequence"/>
</dbReference>
<feature type="non-terminal residue" evidence="2">
    <location>
        <position position="122"/>
    </location>
</feature>
<dbReference type="GO" id="GO:0003676">
    <property type="term" value="F:nucleic acid binding"/>
    <property type="evidence" value="ECO:0007669"/>
    <property type="project" value="InterPro"/>
</dbReference>
<evidence type="ECO:0000313" key="2">
    <source>
        <dbReference type="EMBL" id="RPA97142.1"/>
    </source>
</evidence>
<dbReference type="Pfam" id="PF03184">
    <property type="entry name" value="DDE_1"/>
    <property type="match status" value="1"/>
</dbReference>
<keyword evidence="3" id="KW-1185">Reference proteome</keyword>